<dbReference type="OrthoDB" id="3049838at2759"/>
<dbReference type="CDD" id="cd09917">
    <property type="entry name" value="F-box_SF"/>
    <property type="match status" value="1"/>
</dbReference>
<dbReference type="Proteomes" id="UP000001861">
    <property type="component" value="Unassembled WGS sequence"/>
</dbReference>
<organism evidence="1 2">
    <name type="scientific">Coprinopsis cinerea (strain Okayama-7 / 130 / ATCC MYA-4618 / FGSC 9003)</name>
    <name type="common">Inky cap fungus</name>
    <name type="synonym">Hormographiella aspergillata</name>
    <dbReference type="NCBI Taxonomy" id="240176"/>
    <lineage>
        <taxon>Eukaryota</taxon>
        <taxon>Fungi</taxon>
        <taxon>Dikarya</taxon>
        <taxon>Basidiomycota</taxon>
        <taxon>Agaricomycotina</taxon>
        <taxon>Agaricomycetes</taxon>
        <taxon>Agaricomycetidae</taxon>
        <taxon>Agaricales</taxon>
        <taxon>Agaricineae</taxon>
        <taxon>Psathyrellaceae</taxon>
        <taxon>Coprinopsis</taxon>
    </lineage>
</organism>
<reference evidence="1 2" key="1">
    <citation type="journal article" date="2010" name="Proc. Natl. Acad. Sci. U.S.A.">
        <title>Insights into evolution of multicellular fungi from the assembled chromosomes of the mushroom Coprinopsis cinerea (Coprinus cinereus).</title>
        <authorList>
            <person name="Stajich J.E."/>
            <person name="Wilke S.K."/>
            <person name="Ahren D."/>
            <person name="Au C.H."/>
            <person name="Birren B.W."/>
            <person name="Borodovsky M."/>
            <person name="Burns C."/>
            <person name="Canback B."/>
            <person name="Casselton L.A."/>
            <person name="Cheng C.K."/>
            <person name="Deng J."/>
            <person name="Dietrich F.S."/>
            <person name="Fargo D.C."/>
            <person name="Farman M.L."/>
            <person name="Gathman A.C."/>
            <person name="Goldberg J."/>
            <person name="Guigo R."/>
            <person name="Hoegger P.J."/>
            <person name="Hooker J.B."/>
            <person name="Huggins A."/>
            <person name="James T.Y."/>
            <person name="Kamada T."/>
            <person name="Kilaru S."/>
            <person name="Kodira C."/>
            <person name="Kues U."/>
            <person name="Kupfer D."/>
            <person name="Kwan H.S."/>
            <person name="Lomsadze A."/>
            <person name="Li W."/>
            <person name="Lilly W.W."/>
            <person name="Ma L.J."/>
            <person name="Mackey A.J."/>
            <person name="Manning G."/>
            <person name="Martin F."/>
            <person name="Muraguchi H."/>
            <person name="Natvig D.O."/>
            <person name="Palmerini H."/>
            <person name="Ramesh M.A."/>
            <person name="Rehmeyer C.J."/>
            <person name="Roe B.A."/>
            <person name="Shenoy N."/>
            <person name="Stanke M."/>
            <person name="Ter-Hovhannisyan V."/>
            <person name="Tunlid A."/>
            <person name="Velagapudi R."/>
            <person name="Vision T.J."/>
            <person name="Zeng Q."/>
            <person name="Zolan M.E."/>
            <person name="Pukkila P.J."/>
        </authorList>
    </citation>
    <scope>NUCLEOTIDE SEQUENCE [LARGE SCALE GENOMIC DNA]</scope>
    <source>
        <strain evidence="2">Okayama-7 / 130 / ATCC MYA-4618 / FGSC 9003</strain>
    </source>
</reference>
<evidence type="ECO:0000313" key="1">
    <source>
        <dbReference type="EMBL" id="EAU83531.2"/>
    </source>
</evidence>
<dbReference type="GeneID" id="6014926"/>
<evidence type="ECO:0000313" key="2">
    <source>
        <dbReference type="Proteomes" id="UP000001861"/>
    </source>
</evidence>
<protein>
    <submittedName>
        <fullName evidence="1">Uncharacterized protein</fullName>
    </submittedName>
</protein>
<dbReference type="OMA" id="AFACHIL"/>
<dbReference type="RefSeq" id="XP_001838343.2">
    <property type="nucleotide sequence ID" value="XM_001838291.2"/>
</dbReference>
<dbReference type="HOGENOM" id="CLU_028894_0_0_1"/>
<dbReference type="InParanoid" id="A8P2K3"/>
<dbReference type="VEuPathDB" id="FungiDB:CC1G_04787"/>
<proteinExistence type="predicted"/>
<accession>A8P2K3</accession>
<dbReference type="AlphaFoldDB" id="A8P2K3"/>
<dbReference type="eggNOG" id="ENOG502TKMY">
    <property type="taxonomic scope" value="Eukaryota"/>
</dbReference>
<sequence>MVQPDLPPEIWLEILAYFHPSFVVNMMGVSRFLFETAMDFKYRKFELISNDRASRRAITQLSHRNIANRVQHLYLRPAFLPSSGEASVPLREVSQSAIPNNRFTWLAFPHFGSRSRNRSSSSAISTAQPAPHRSENLLEVASKSLSQCSNIQRVTIVLYDYAITSSFDAFLDNLWSSSGNSVQRISAQSIPENLTPLLRSITNGSGKLVNLHHLEVTLLNSHSLFDLHSATNSILGLLSKFGPSLSHLSLSSLAAFDFSLLLARLAGVALPKLETFELWLPITNETLHHQRALTRFLQAHNGTLGHFVLRNQPKADIPLRAAGVDQLNRWLHAEFPTIALPKVHTLDIGASTKWLQLTPNRQPISLPKLVPSPLPHLQNLVYHTTYPLPDEEMRHILSATGRVLESLDIWIELFTSSSLDALAQDLTPNLRSLALGYKTSTGAGSLGRGVFCGEISRRRYPNWPLRTLRLGYKGNCGEIHVDKPYCNAVEKTVTRALEIDGRNRCCCFADYFEPISTGTVINPWAEGA</sequence>
<gene>
    <name evidence="1" type="ORF">CC1G_04787</name>
</gene>
<comment type="caution">
    <text evidence="1">The sequence shown here is derived from an EMBL/GenBank/DDBJ whole genome shotgun (WGS) entry which is preliminary data.</text>
</comment>
<dbReference type="EMBL" id="AACS02000013">
    <property type="protein sequence ID" value="EAU83531.2"/>
    <property type="molecule type" value="Genomic_DNA"/>
</dbReference>
<dbReference type="KEGG" id="cci:CC1G_04787"/>
<name>A8P2K3_COPC7</name>
<keyword evidence="2" id="KW-1185">Reference proteome</keyword>